<evidence type="ECO:0000313" key="2">
    <source>
        <dbReference type="EMBL" id="KAF2252794.1"/>
    </source>
</evidence>
<dbReference type="PANTHER" id="PTHR38886">
    <property type="entry name" value="SESA DOMAIN-CONTAINING PROTEIN"/>
    <property type="match status" value="1"/>
</dbReference>
<dbReference type="GeneID" id="54588559"/>
<sequence length="498" mass="57057">MPVPFGFSAGDIVLAIEVFMKIVQALNETNGAASEYQDTMQFLQCLCIVLQYLQDINISTLDPMVRQAVQTLANAMERPLRTFITEIQKHEPSVERSSTNASKALRAGLRKIKWSLFISEKVDRLRNQVSAEVKTLQLLLQYETLRVVGSSFQRLRSLETHLEACRSEHNSLGTTIMEAVDGLKTHLNRSPGIQDHSRDRIRAHYPPGRADAHRDSRVSFANTDLSSIETVRPISPGMKVLDNLNNLLFQILATIRSILMYFMHVMTHIRAFSRLSSPFLYLAPTLLLDDNIRFEDFLGRDFSLPYEWFSKWPIFDGFLKHHFKGIAGEGLVSSGLYKLYQSAHPTNLDRHGHCHNSFGVTPCARLKMSVAVPIHKISPLVRKETFVEAISRYRARHEFWNSGCWDDYEAYGFEDFKAIIEQFPLESTETTELSWEEADYLPLYQILWTAWKFTSPDSWGKVDVLRCARPKLSCKWPVSPEEVGLFRNVHIIVYHGGE</sequence>
<dbReference type="PANTHER" id="PTHR38886:SF1">
    <property type="entry name" value="NACHT-NTPASE AND P-LOOP NTPASES N-TERMINAL DOMAIN-CONTAINING PROTEIN"/>
    <property type="match status" value="1"/>
</dbReference>
<keyword evidence="3" id="KW-1185">Reference proteome</keyword>
<dbReference type="RefSeq" id="XP_033687798.1">
    <property type="nucleotide sequence ID" value="XM_033835229.1"/>
</dbReference>
<dbReference type="InterPro" id="IPR054464">
    <property type="entry name" value="ULD_fung"/>
</dbReference>
<proteinExistence type="predicted"/>
<gene>
    <name evidence="2" type="ORF">BU26DRAFT_601041</name>
</gene>
<dbReference type="EMBL" id="ML987191">
    <property type="protein sequence ID" value="KAF2252794.1"/>
    <property type="molecule type" value="Genomic_DNA"/>
</dbReference>
<dbReference type="Pfam" id="PF22893">
    <property type="entry name" value="ULD_2"/>
    <property type="match status" value="1"/>
</dbReference>
<organism evidence="2 3">
    <name type="scientific">Trematosphaeria pertusa</name>
    <dbReference type="NCBI Taxonomy" id="390896"/>
    <lineage>
        <taxon>Eukaryota</taxon>
        <taxon>Fungi</taxon>
        <taxon>Dikarya</taxon>
        <taxon>Ascomycota</taxon>
        <taxon>Pezizomycotina</taxon>
        <taxon>Dothideomycetes</taxon>
        <taxon>Pleosporomycetidae</taxon>
        <taxon>Pleosporales</taxon>
        <taxon>Massarineae</taxon>
        <taxon>Trematosphaeriaceae</taxon>
        <taxon>Trematosphaeria</taxon>
    </lineage>
</organism>
<protein>
    <recommendedName>
        <fullName evidence="1">Ubiquitin-like domain-containing protein</fullName>
    </recommendedName>
</protein>
<dbReference type="OrthoDB" id="3799792at2759"/>
<dbReference type="AlphaFoldDB" id="A0A6A6IQF6"/>
<reference evidence="2" key="1">
    <citation type="journal article" date="2020" name="Stud. Mycol.">
        <title>101 Dothideomycetes genomes: a test case for predicting lifestyles and emergence of pathogens.</title>
        <authorList>
            <person name="Haridas S."/>
            <person name="Albert R."/>
            <person name="Binder M."/>
            <person name="Bloem J."/>
            <person name="Labutti K."/>
            <person name="Salamov A."/>
            <person name="Andreopoulos B."/>
            <person name="Baker S."/>
            <person name="Barry K."/>
            <person name="Bills G."/>
            <person name="Bluhm B."/>
            <person name="Cannon C."/>
            <person name="Castanera R."/>
            <person name="Culley D."/>
            <person name="Daum C."/>
            <person name="Ezra D."/>
            <person name="Gonzalez J."/>
            <person name="Henrissat B."/>
            <person name="Kuo A."/>
            <person name="Liang C."/>
            <person name="Lipzen A."/>
            <person name="Lutzoni F."/>
            <person name="Magnuson J."/>
            <person name="Mondo S."/>
            <person name="Nolan M."/>
            <person name="Ohm R."/>
            <person name="Pangilinan J."/>
            <person name="Park H.-J."/>
            <person name="Ramirez L."/>
            <person name="Alfaro M."/>
            <person name="Sun H."/>
            <person name="Tritt A."/>
            <person name="Yoshinaga Y."/>
            <person name="Zwiers L.-H."/>
            <person name="Turgeon B."/>
            <person name="Goodwin S."/>
            <person name="Spatafora J."/>
            <person name="Crous P."/>
            <person name="Grigoriev I."/>
        </authorList>
    </citation>
    <scope>NUCLEOTIDE SEQUENCE</scope>
    <source>
        <strain evidence="2">CBS 122368</strain>
    </source>
</reference>
<evidence type="ECO:0000313" key="3">
    <source>
        <dbReference type="Proteomes" id="UP000800094"/>
    </source>
</evidence>
<name>A0A6A6IQF6_9PLEO</name>
<feature type="domain" description="Ubiquitin-like" evidence="1">
    <location>
        <begin position="289"/>
        <end position="346"/>
    </location>
</feature>
<accession>A0A6A6IQF6</accession>
<evidence type="ECO:0000259" key="1">
    <source>
        <dbReference type="Pfam" id="PF22893"/>
    </source>
</evidence>
<dbReference type="Proteomes" id="UP000800094">
    <property type="component" value="Unassembled WGS sequence"/>
</dbReference>